<evidence type="ECO:0000313" key="9">
    <source>
        <dbReference type="Proteomes" id="UP000032366"/>
    </source>
</evidence>
<dbReference type="EMBL" id="UHDT01000001">
    <property type="protein sequence ID" value="SUM58353.1"/>
    <property type="molecule type" value="Genomic_DNA"/>
</dbReference>
<dbReference type="GO" id="GO:0004325">
    <property type="term" value="F:ferrochelatase activity"/>
    <property type="evidence" value="ECO:0007669"/>
    <property type="project" value="InterPro"/>
</dbReference>
<dbReference type="STRING" id="569857.TP70_00465"/>
<dbReference type="RefSeq" id="WP_044358548.1">
    <property type="nucleotide sequence ID" value="NZ_JXWY01000002.1"/>
</dbReference>
<dbReference type="EC" id="1.3.1.76" evidence="2"/>
<evidence type="ECO:0000256" key="5">
    <source>
        <dbReference type="ARBA" id="ARBA00023244"/>
    </source>
</evidence>
<dbReference type="InterPro" id="IPR028161">
    <property type="entry name" value="Met8-like"/>
</dbReference>
<dbReference type="NCBIfam" id="TIGR01470">
    <property type="entry name" value="cysG_Nterm"/>
    <property type="match status" value="1"/>
</dbReference>
<keyword evidence="4" id="KW-0520">NAD</keyword>
<dbReference type="PANTHER" id="PTHR35330:SF1">
    <property type="entry name" value="SIROHEME BIOSYNTHESIS PROTEIN MET8"/>
    <property type="match status" value="1"/>
</dbReference>
<dbReference type="GO" id="GO:0043115">
    <property type="term" value="F:precorrin-2 dehydrogenase activity"/>
    <property type="evidence" value="ECO:0007669"/>
    <property type="project" value="UniProtKB-EC"/>
</dbReference>
<reference evidence="8 10" key="2">
    <citation type="submission" date="2018-06" db="EMBL/GenBank/DDBJ databases">
        <authorList>
            <consortium name="Pathogen Informatics"/>
            <person name="Doyle S."/>
        </authorList>
    </citation>
    <scope>NUCLEOTIDE SEQUENCE [LARGE SCALE GENOMIC DNA]</scope>
    <source>
        <strain evidence="8 10">NCTC13832</strain>
    </source>
</reference>
<dbReference type="Gene3D" id="3.40.50.720">
    <property type="entry name" value="NAD(P)-binding Rossmann-like Domain"/>
    <property type="match status" value="1"/>
</dbReference>
<keyword evidence="3 8" id="KW-0560">Oxidoreductase</keyword>
<evidence type="ECO:0000313" key="7">
    <source>
        <dbReference type="EMBL" id="KIX91786.1"/>
    </source>
</evidence>
<protein>
    <recommendedName>
        <fullName evidence="2">precorrin-2 dehydrogenase</fullName>
        <ecNumber evidence="2">1.3.1.76</ecNumber>
    </recommendedName>
</protein>
<evidence type="ECO:0000313" key="8">
    <source>
        <dbReference type="EMBL" id="SUM58353.1"/>
    </source>
</evidence>
<proteinExistence type="predicted"/>
<dbReference type="SUPFAM" id="SSF51735">
    <property type="entry name" value="NAD(P)-binding Rossmann-fold domains"/>
    <property type="match status" value="1"/>
</dbReference>
<name>A0A0D6XU66_9STAP</name>
<dbReference type="Proteomes" id="UP000032366">
    <property type="component" value="Unassembled WGS sequence"/>
</dbReference>
<sequence length="153" mass="17581">MYPIQLNLCKKHVVIVGGGKIAWRKFQALIHEGCTIDVVSPEFHESFMETQWPETVRLMQKPYEAKDIETAVLVIVATDDQDVNDRVVRDARDTQWVNHTGDRAQSDFFNMLTIKHDDMMISVGSSGQSIRKTQAYAKKLKAYLETLEEDIHE</sequence>
<evidence type="ECO:0000256" key="4">
    <source>
        <dbReference type="ARBA" id="ARBA00023027"/>
    </source>
</evidence>
<dbReference type="UniPathway" id="UPA00262">
    <property type="reaction ID" value="UER00222"/>
</dbReference>
<dbReference type="GO" id="GO:0019354">
    <property type="term" value="P:siroheme biosynthetic process"/>
    <property type="evidence" value="ECO:0007669"/>
    <property type="project" value="UniProtKB-UniPathway"/>
</dbReference>
<dbReference type="EMBL" id="JXWY01000002">
    <property type="protein sequence ID" value="KIX91786.1"/>
    <property type="molecule type" value="Genomic_DNA"/>
</dbReference>
<dbReference type="Proteomes" id="UP000254100">
    <property type="component" value="Unassembled WGS sequence"/>
</dbReference>
<keyword evidence="5" id="KW-0627">Porphyrin biosynthesis</keyword>
<evidence type="ECO:0000313" key="10">
    <source>
        <dbReference type="Proteomes" id="UP000254100"/>
    </source>
</evidence>
<reference evidence="7 9" key="1">
    <citation type="submission" date="2015-01" db="EMBL/GenBank/DDBJ databases">
        <authorList>
            <person name="Guo J."/>
        </authorList>
    </citation>
    <scope>NUCLEOTIDE SEQUENCE [LARGE SCALE GENOMIC DNA]</scope>
    <source>
        <strain evidence="7 9">DSM 22147</strain>
    </source>
</reference>
<gene>
    <name evidence="8" type="primary">sirC</name>
    <name evidence="8" type="ORF">NCTC13832_02101</name>
    <name evidence="7" type="ORF">TP70_00465</name>
</gene>
<comment type="catalytic activity">
    <reaction evidence="6">
        <text>precorrin-2 + NAD(+) = sirohydrochlorin + NADH + 2 H(+)</text>
        <dbReference type="Rhea" id="RHEA:15613"/>
        <dbReference type="ChEBI" id="CHEBI:15378"/>
        <dbReference type="ChEBI" id="CHEBI:57540"/>
        <dbReference type="ChEBI" id="CHEBI:57945"/>
        <dbReference type="ChEBI" id="CHEBI:58351"/>
        <dbReference type="ChEBI" id="CHEBI:58827"/>
        <dbReference type="EC" id="1.3.1.76"/>
    </reaction>
</comment>
<dbReference type="InterPro" id="IPR036291">
    <property type="entry name" value="NAD(P)-bd_dom_sf"/>
</dbReference>
<comment type="pathway">
    <text evidence="1">Porphyrin-containing compound metabolism; siroheme biosynthesis; sirohydrochlorin from precorrin-2: step 1/1.</text>
</comment>
<evidence type="ECO:0000256" key="6">
    <source>
        <dbReference type="ARBA" id="ARBA00047561"/>
    </source>
</evidence>
<dbReference type="Pfam" id="PF13241">
    <property type="entry name" value="NAD_binding_7"/>
    <property type="match status" value="1"/>
</dbReference>
<keyword evidence="9" id="KW-1185">Reference proteome</keyword>
<dbReference type="InterPro" id="IPR006367">
    <property type="entry name" value="Sirohaem_synthase_N"/>
</dbReference>
<evidence type="ECO:0000256" key="1">
    <source>
        <dbReference type="ARBA" id="ARBA00005010"/>
    </source>
</evidence>
<dbReference type="PANTHER" id="PTHR35330">
    <property type="entry name" value="SIROHEME BIOSYNTHESIS PROTEIN MET8"/>
    <property type="match status" value="1"/>
</dbReference>
<dbReference type="AlphaFoldDB" id="A0A0D6XU66"/>
<organism evidence="8 10">
    <name type="scientific">Staphylococcus microti</name>
    <dbReference type="NCBI Taxonomy" id="569857"/>
    <lineage>
        <taxon>Bacteria</taxon>
        <taxon>Bacillati</taxon>
        <taxon>Bacillota</taxon>
        <taxon>Bacilli</taxon>
        <taxon>Bacillales</taxon>
        <taxon>Staphylococcaceae</taxon>
        <taxon>Staphylococcus</taxon>
    </lineage>
</organism>
<dbReference type="OrthoDB" id="9773765at2"/>
<evidence type="ECO:0000256" key="3">
    <source>
        <dbReference type="ARBA" id="ARBA00023002"/>
    </source>
</evidence>
<evidence type="ECO:0000256" key="2">
    <source>
        <dbReference type="ARBA" id="ARBA00012400"/>
    </source>
</evidence>
<accession>A0A0D6XU66</accession>